<organism evidence="1 2">
    <name type="scientific">Nitrosospira multiformis</name>
    <dbReference type="NCBI Taxonomy" id="1231"/>
    <lineage>
        <taxon>Bacteria</taxon>
        <taxon>Pseudomonadati</taxon>
        <taxon>Pseudomonadota</taxon>
        <taxon>Betaproteobacteria</taxon>
        <taxon>Nitrosomonadales</taxon>
        <taxon>Nitrosomonadaceae</taxon>
        <taxon>Nitrosospira</taxon>
    </lineage>
</organism>
<evidence type="ECO:0000313" key="1">
    <source>
        <dbReference type="EMBL" id="SEM77936.1"/>
    </source>
</evidence>
<name>A0A1H8B5A2_9PROT</name>
<protein>
    <submittedName>
        <fullName evidence="1">Uncharacterized protein</fullName>
    </submittedName>
</protein>
<sequence>MCEYVLRLPAALIVEIADRSSIGDFDSTGFLLAANGLNGFWLVGQENAEGRAVLLD</sequence>
<dbReference type="EMBL" id="FOCT01000001">
    <property type="protein sequence ID" value="SEM77936.1"/>
    <property type="molecule type" value="Genomic_DNA"/>
</dbReference>
<evidence type="ECO:0000313" key="2">
    <source>
        <dbReference type="Proteomes" id="UP000183898"/>
    </source>
</evidence>
<dbReference type="Proteomes" id="UP000183898">
    <property type="component" value="Unassembled WGS sequence"/>
</dbReference>
<proteinExistence type="predicted"/>
<dbReference type="AlphaFoldDB" id="A0A1H8B5A2"/>
<reference evidence="1 2" key="1">
    <citation type="submission" date="2016-10" db="EMBL/GenBank/DDBJ databases">
        <authorList>
            <person name="de Groot N.N."/>
        </authorList>
    </citation>
    <scope>NUCLEOTIDE SEQUENCE [LARGE SCALE GENOMIC DNA]</scope>
    <source>
        <strain evidence="1 2">Nl18</strain>
    </source>
</reference>
<gene>
    <name evidence="1" type="ORF">SAMN05216404_101128</name>
</gene>
<accession>A0A1H8B5A2</accession>